<feature type="domain" description="Tip attachment protein J" evidence="2">
    <location>
        <begin position="802"/>
        <end position="964"/>
    </location>
</feature>
<dbReference type="InterPro" id="IPR056490">
    <property type="entry name" value="Rcc01698_C"/>
</dbReference>
<protein>
    <submittedName>
        <fullName evidence="4">Glycoside hydrolase/phage tail family protein</fullName>
    </submittedName>
</protein>
<evidence type="ECO:0000313" key="5">
    <source>
        <dbReference type="Proteomes" id="UP000683291"/>
    </source>
</evidence>
<sequence>MATILFSAAGAAIGGSVGGTLAGLSSVAIGRAVGATLGRVVDQKILGTGAQAVETGKVDRFRLSSAGEGDPIPQLFGRMRVGGQVIWASDFEETASVSGGGKGRPSRPKTTEYSYSVNLAIALGTGEISRVGRIWADGEEIAPDDLNLTVYTGSAHQQPDPLMEAIEGPGQVPAYRGTAYVVIEALGLQAFGNRVPQFSFEVVRPEQSGAPGASHALPYGVQGVALIPGTGEYSLATTPVSYEGPDEARWSANINSPSGKPDFTTSFEALTDEVPALRSASLVVSWFGSDLRMEHCDLRPKVEDPDIDGEEMPWIVSGLRRDEAQVIAKGADDRPIYGGTPADQAVIEAIRAMRTAGKEVMFYPFILMDQDESNELPNPYTGQTGQPALPWRGRITLDAAPGQEGSSDGTVAATAQVGAFFGTVTAADFTVLDGEVSYTGPDEWSLTRFILHYAALCAAAGGVEAFCISSEMRGLTQVRSSRDSFPAVDALRALAAEARSLLGAQTKISYAADWSEYFGYTPQDGTGDVFFHLDPLWADPQIDFIGVDNYMPLSDWREGIDHLDAQSFETIYDMAYLQSNIEGGEGYDWFYGSQEERDFQRRTPITDGAYDEPWTFRYKDFRGWWENLHFNRIDGVKVNDPTGWLPGLKPFWFTEYGCAAIDKGTNQPNKFLDPKSSESSLPRYSDGARDDLIQMQYLRAMIDYWAQPENNPQGIEYDGPMIDMRRAFVWAWDVRPYPFFPGNRDLWSDGANYARGHWLNGRTSNRSLASVVGEICRRSGVLAFDTSGLYGIVRGYGISAVSEARSALQPLMIRFGFDAIERDGVLCFRMRDGLRATDLDPTGFAVSRALDGTLVQGREAEAELSGRVRVRFIQADGNFEVISEEAVLNDARTHAVSSTEFSMTLTRAEGRQVAERFLNEARIARETVQFALPPSRMAVRAGDVVSLPGDQAEGAALYRVDRVDQAEFQQIEAVRIDPELYDPAPLSEEAASIQAFVAPVPVSSLFMDLPLIRGDEIPYAPYIAASANPWPGSVALYSSPTGANFALDTLLPIRATVGTTRTALLRAHPGRIDRGAALEVKLVSGRLESVSRPALLSGANLAAVGDGSPGNWELIQFQDVELIAQNTYLLRTRLRGQAGSDGLMPDVWPEGSKFVLLNGVPQQIALERNLRGVAQTYRIGPARRPIEDNSFRELVRAFDGNGLRPYAPAHLRASGADDLDISWIRRTRVDGDPWEAPEVPLGEESESYLMRVRKDGAVLREEILSAPAFSYSASAQAGDGAVAPFDIEVAQISSTYGPGMAARITVGA</sequence>
<dbReference type="InterPro" id="IPR017853">
    <property type="entry name" value="GH"/>
</dbReference>
<organism evidence="4 5">
    <name type="scientific">Sulfitobacter albidus</name>
    <dbReference type="NCBI Taxonomy" id="2829501"/>
    <lineage>
        <taxon>Bacteria</taxon>
        <taxon>Pseudomonadati</taxon>
        <taxon>Pseudomonadota</taxon>
        <taxon>Alphaproteobacteria</taxon>
        <taxon>Rhodobacterales</taxon>
        <taxon>Roseobacteraceae</taxon>
        <taxon>Sulfitobacter</taxon>
    </lineage>
</organism>
<reference evidence="4" key="1">
    <citation type="submission" date="2021-04" db="EMBL/GenBank/DDBJ databases">
        <title>Complete genome sequence for Sulfitobacter sp. strain JK7-1.</title>
        <authorList>
            <person name="Park S.-J."/>
        </authorList>
    </citation>
    <scope>NUCLEOTIDE SEQUENCE</scope>
    <source>
        <strain evidence="4">JK7-1</strain>
    </source>
</reference>
<dbReference type="EMBL" id="CP073581">
    <property type="protein sequence ID" value="QUJ77413.1"/>
    <property type="molecule type" value="Genomic_DNA"/>
</dbReference>
<proteinExistence type="predicted"/>
<dbReference type="Pfam" id="PF13550">
    <property type="entry name" value="Phage-tail_3"/>
    <property type="match status" value="1"/>
</dbReference>
<dbReference type="Pfam" id="PF23666">
    <property type="entry name" value="Rcc01698_C"/>
    <property type="match status" value="1"/>
</dbReference>
<name>A0A975JFB8_9RHOB</name>
<dbReference type="GO" id="GO:0016787">
    <property type="term" value="F:hydrolase activity"/>
    <property type="evidence" value="ECO:0007669"/>
    <property type="project" value="UniProtKB-KW"/>
</dbReference>
<dbReference type="InterPro" id="IPR025195">
    <property type="entry name" value="GTA_TIM_dom"/>
</dbReference>
<accession>A0A975JFB8</accession>
<dbReference type="KEGG" id="sual:KDD17_05285"/>
<dbReference type="InterPro" id="IPR032876">
    <property type="entry name" value="J_dom"/>
</dbReference>
<dbReference type="SUPFAM" id="SSF51445">
    <property type="entry name" value="(Trans)glycosidases"/>
    <property type="match status" value="1"/>
</dbReference>
<feature type="domain" description="GTA TIM-barrel-like" evidence="1">
    <location>
        <begin position="444"/>
        <end position="741"/>
    </location>
</feature>
<dbReference type="Gene3D" id="3.20.20.80">
    <property type="entry name" value="Glycosidases"/>
    <property type="match status" value="1"/>
</dbReference>
<keyword evidence="4" id="KW-0378">Hydrolase</keyword>
<keyword evidence="5" id="KW-1185">Reference proteome</keyword>
<dbReference type="RefSeq" id="WP_212705607.1">
    <property type="nucleotide sequence ID" value="NZ_CP073581.1"/>
</dbReference>
<evidence type="ECO:0000313" key="4">
    <source>
        <dbReference type="EMBL" id="QUJ77413.1"/>
    </source>
</evidence>
<dbReference type="Proteomes" id="UP000683291">
    <property type="component" value="Chromosome 1"/>
</dbReference>
<evidence type="ECO:0000259" key="1">
    <source>
        <dbReference type="Pfam" id="PF13547"/>
    </source>
</evidence>
<dbReference type="CDD" id="cd19607">
    <property type="entry name" value="GTA_TIM-barrel-like"/>
    <property type="match status" value="1"/>
</dbReference>
<feature type="domain" description="Rcc01698-like C-terminal" evidence="3">
    <location>
        <begin position="1055"/>
        <end position="1155"/>
    </location>
</feature>
<evidence type="ECO:0000259" key="2">
    <source>
        <dbReference type="Pfam" id="PF13550"/>
    </source>
</evidence>
<dbReference type="Pfam" id="PF13547">
    <property type="entry name" value="GTA_TIM"/>
    <property type="match status" value="1"/>
</dbReference>
<gene>
    <name evidence="4" type="ORF">KDD17_05285</name>
</gene>
<evidence type="ECO:0000259" key="3">
    <source>
        <dbReference type="Pfam" id="PF23666"/>
    </source>
</evidence>